<dbReference type="PRINTS" id="PR00259">
    <property type="entry name" value="TMFOUR"/>
</dbReference>
<keyword evidence="3 7" id="KW-0812">Transmembrane</keyword>
<dbReference type="PIRSF" id="PIRSF002419">
    <property type="entry name" value="Tetraspanin"/>
    <property type="match status" value="1"/>
</dbReference>
<keyword evidence="5 7" id="KW-0472">Membrane</keyword>
<dbReference type="InterPro" id="IPR000301">
    <property type="entry name" value="Tetraspanin_animals"/>
</dbReference>
<dbReference type="Pfam" id="PF00335">
    <property type="entry name" value="Tetraspanin"/>
    <property type="match status" value="1"/>
</dbReference>
<feature type="transmembrane region" description="Helical" evidence="7">
    <location>
        <begin position="208"/>
        <end position="232"/>
    </location>
</feature>
<dbReference type="KEGG" id="ppap:129805790"/>
<evidence type="ECO:0000256" key="6">
    <source>
        <dbReference type="PIRSR" id="PIRSR002419-1"/>
    </source>
</evidence>
<dbReference type="PANTHER" id="PTHR19282">
    <property type="entry name" value="TETRASPANIN"/>
    <property type="match status" value="1"/>
</dbReference>
<keyword evidence="9" id="KW-1185">Reference proteome</keyword>
<accession>A0A1B0D099</accession>
<dbReference type="OrthoDB" id="9972904at2759"/>
<feature type="disulfide bond" evidence="6">
    <location>
        <begin position="151"/>
        <end position="194"/>
    </location>
</feature>
<dbReference type="Proteomes" id="UP000092462">
    <property type="component" value="Unassembled WGS sequence"/>
</dbReference>
<feature type="transmembrane region" description="Helical" evidence="7">
    <location>
        <begin position="59"/>
        <end position="80"/>
    </location>
</feature>
<reference evidence="8" key="1">
    <citation type="submission" date="2022-08" db="UniProtKB">
        <authorList>
            <consortium name="EnsemblMetazoa"/>
        </authorList>
    </citation>
    <scope>IDENTIFICATION</scope>
    <source>
        <strain evidence="8">Israel</strain>
    </source>
</reference>
<dbReference type="GO" id="GO:0005886">
    <property type="term" value="C:plasma membrane"/>
    <property type="evidence" value="ECO:0007669"/>
    <property type="project" value="TreeGrafter"/>
</dbReference>
<evidence type="ECO:0000256" key="4">
    <source>
        <dbReference type="ARBA" id="ARBA00022989"/>
    </source>
</evidence>
<evidence type="ECO:0000313" key="8">
    <source>
        <dbReference type="EnsemblMetazoa" id="PPAI000771-PA"/>
    </source>
</evidence>
<dbReference type="GeneID" id="129805790"/>
<evidence type="ECO:0000256" key="1">
    <source>
        <dbReference type="ARBA" id="ARBA00004141"/>
    </source>
</evidence>
<dbReference type="Gene3D" id="1.10.1450.10">
    <property type="entry name" value="Tetraspanin"/>
    <property type="match status" value="1"/>
</dbReference>
<feature type="transmembrane region" description="Helical" evidence="7">
    <location>
        <begin position="87"/>
        <end position="111"/>
    </location>
</feature>
<keyword evidence="6" id="KW-1015">Disulfide bond</keyword>
<dbReference type="InterPro" id="IPR008952">
    <property type="entry name" value="Tetraspanin_EC2_sf"/>
</dbReference>
<feature type="transmembrane region" description="Helical" evidence="7">
    <location>
        <begin position="20"/>
        <end position="39"/>
    </location>
</feature>
<evidence type="ECO:0000313" key="9">
    <source>
        <dbReference type="Proteomes" id="UP000092462"/>
    </source>
</evidence>
<sequence>MSKHFQTVATMACMKSLLMIFNLAFWASGLAILCAGIWMQVELHRYLELNANFSNTGPYVLVGTGALILLISSLACCCTVKGQPSLLYLYGAFLAVVFVIELSLASSIYAYKDNLADGFDRGLNQSMTRYGLPGTEEKTGDFDTIQARMQCCGIHSYEDWYNLNPTRPVPRSCCREVNSRCDTQDETLIWTQGCFQKVVDFLTTNMKVIAGAAAGVTLFPLLGTVLSCILAANINKTKYEQMA</sequence>
<dbReference type="PANTHER" id="PTHR19282:SF252">
    <property type="entry name" value="TETRASPANIN"/>
    <property type="match status" value="1"/>
</dbReference>
<dbReference type="SUPFAM" id="SSF48652">
    <property type="entry name" value="Tetraspanin"/>
    <property type="match status" value="1"/>
</dbReference>
<dbReference type="VEuPathDB" id="VectorBase:PPAI000771"/>
<comment type="subcellular location">
    <subcellularLocation>
        <location evidence="1 7">Membrane</location>
        <topology evidence="1 7">Multi-pass membrane protein</topology>
    </subcellularLocation>
</comment>
<protein>
    <recommendedName>
        <fullName evidence="7">Tetraspanin</fullName>
    </recommendedName>
</protein>
<evidence type="ECO:0000256" key="7">
    <source>
        <dbReference type="RuleBase" id="RU361218"/>
    </source>
</evidence>
<name>A0A1B0D099_PHLPP</name>
<evidence type="ECO:0000256" key="3">
    <source>
        <dbReference type="ARBA" id="ARBA00022692"/>
    </source>
</evidence>
<dbReference type="VEuPathDB" id="VectorBase:PPAPM1_012116"/>
<dbReference type="AlphaFoldDB" id="A0A1B0D099"/>
<keyword evidence="4 7" id="KW-1133">Transmembrane helix</keyword>
<evidence type="ECO:0000256" key="2">
    <source>
        <dbReference type="ARBA" id="ARBA00006840"/>
    </source>
</evidence>
<evidence type="ECO:0000256" key="5">
    <source>
        <dbReference type="ARBA" id="ARBA00023136"/>
    </source>
</evidence>
<dbReference type="EMBL" id="AJVK01002291">
    <property type="status" value="NOT_ANNOTATED_CDS"/>
    <property type="molecule type" value="Genomic_DNA"/>
</dbReference>
<dbReference type="RefSeq" id="XP_055709917.1">
    <property type="nucleotide sequence ID" value="XM_055853942.1"/>
</dbReference>
<comment type="similarity">
    <text evidence="2 7">Belongs to the tetraspanin (TM4SF) family.</text>
</comment>
<dbReference type="InterPro" id="IPR018499">
    <property type="entry name" value="Tetraspanin/Peripherin"/>
</dbReference>
<feature type="disulfide bond" evidence="6">
    <location>
        <begin position="152"/>
        <end position="174"/>
    </location>
</feature>
<proteinExistence type="inferred from homology"/>
<organism evidence="8 9">
    <name type="scientific">Phlebotomus papatasi</name>
    <name type="common">Sandfly</name>
    <dbReference type="NCBI Taxonomy" id="29031"/>
    <lineage>
        <taxon>Eukaryota</taxon>
        <taxon>Metazoa</taxon>
        <taxon>Ecdysozoa</taxon>
        <taxon>Arthropoda</taxon>
        <taxon>Hexapoda</taxon>
        <taxon>Insecta</taxon>
        <taxon>Pterygota</taxon>
        <taxon>Neoptera</taxon>
        <taxon>Endopterygota</taxon>
        <taxon>Diptera</taxon>
        <taxon>Nematocera</taxon>
        <taxon>Psychodoidea</taxon>
        <taxon>Psychodidae</taxon>
        <taxon>Phlebotomus</taxon>
        <taxon>Phlebotomus</taxon>
    </lineage>
</organism>
<dbReference type="EnsemblMetazoa" id="PPAI000771-RA">
    <property type="protein sequence ID" value="PPAI000771-PA"/>
    <property type="gene ID" value="PPAI000771"/>
</dbReference>